<feature type="coiled-coil region" evidence="1">
    <location>
        <begin position="147"/>
        <end position="174"/>
    </location>
</feature>
<dbReference type="Proteomes" id="UP001212189">
    <property type="component" value="Chromosome"/>
</dbReference>
<gene>
    <name evidence="3" type="ORF">O6P33_01115</name>
</gene>
<dbReference type="AlphaFoldDB" id="A0AAE9VNM6"/>
<protein>
    <submittedName>
        <fullName evidence="3">DUF4124 domain-containing protein</fullName>
    </submittedName>
</protein>
<keyword evidence="2" id="KW-0732">Signal</keyword>
<feature type="chain" id="PRO_5042095730" evidence="2">
    <location>
        <begin position="24"/>
        <end position="196"/>
    </location>
</feature>
<keyword evidence="1" id="KW-0175">Coiled coil</keyword>
<sequence length="196" mass="22312">MRLRGLLYSVFALGVFTSQASFAVEYYRYTDERGITVINRQGVPPHLIGKGYEVLSEQGRVIRVVPRAPTPEEYRQMQADKERAKSDRQLLMLYTRIEDIDRARDRKVADIDGQISIARGNLLSVNSLRSDLQAQAASQERAGRTVSASLLKQIEDASIDQQRLQQQISRYLNSKKAIESAFARDKNRLAELLQKN</sequence>
<evidence type="ECO:0000313" key="4">
    <source>
        <dbReference type="Proteomes" id="UP001212189"/>
    </source>
</evidence>
<proteinExistence type="predicted"/>
<dbReference type="RefSeq" id="WP_269818419.1">
    <property type="nucleotide sequence ID" value="NZ_CP114976.1"/>
</dbReference>
<evidence type="ECO:0000313" key="3">
    <source>
        <dbReference type="EMBL" id="WBE25478.1"/>
    </source>
</evidence>
<organism evidence="3 4">
    <name type="scientific">Denitrificimonas caeni</name>
    <dbReference type="NCBI Taxonomy" id="521720"/>
    <lineage>
        <taxon>Bacteria</taxon>
        <taxon>Pseudomonadati</taxon>
        <taxon>Pseudomonadota</taxon>
        <taxon>Gammaproteobacteria</taxon>
        <taxon>Pseudomonadales</taxon>
        <taxon>Pseudomonadaceae</taxon>
        <taxon>Denitrificimonas</taxon>
    </lineage>
</organism>
<reference evidence="3 4" key="1">
    <citation type="submission" date="2022-12" db="EMBL/GenBank/DDBJ databases">
        <title>Coexistence and Characterization of a Novel Tigecycline Resistance gene tet(X) variant and blaNDM-1 in a Pseudomonas caeni Isolate of Chicken Origin.</title>
        <authorList>
            <person name="Lu X."/>
            <person name="Zhang L."/>
            <person name="Li R."/>
            <person name="Wang Z."/>
        </authorList>
    </citation>
    <scope>NUCLEOTIDE SEQUENCE [LARGE SCALE GENOMIC DNA]</scope>
    <source>
        <strain evidence="3 4">CE14</strain>
    </source>
</reference>
<accession>A0AAE9VNM6</accession>
<dbReference type="KEGG" id="dce:O6P33_01115"/>
<name>A0AAE9VNM6_9GAMM</name>
<feature type="signal peptide" evidence="2">
    <location>
        <begin position="1"/>
        <end position="23"/>
    </location>
</feature>
<dbReference type="EMBL" id="CP114976">
    <property type="protein sequence ID" value="WBE25478.1"/>
    <property type="molecule type" value="Genomic_DNA"/>
</dbReference>
<evidence type="ECO:0000256" key="1">
    <source>
        <dbReference type="SAM" id="Coils"/>
    </source>
</evidence>
<keyword evidence="4" id="KW-1185">Reference proteome</keyword>
<evidence type="ECO:0000256" key="2">
    <source>
        <dbReference type="SAM" id="SignalP"/>
    </source>
</evidence>